<dbReference type="NCBIfam" id="TIGR01484">
    <property type="entry name" value="HAD-SF-IIB"/>
    <property type="match status" value="1"/>
</dbReference>
<dbReference type="SUPFAM" id="SSF56784">
    <property type="entry name" value="HAD-like"/>
    <property type="match status" value="1"/>
</dbReference>
<dbReference type="Proteomes" id="UP000824192">
    <property type="component" value="Unassembled WGS sequence"/>
</dbReference>
<proteinExistence type="predicted"/>
<dbReference type="PANTHER" id="PTHR10000">
    <property type="entry name" value="PHOSPHOSERINE PHOSPHATASE"/>
    <property type="match status" value="1"/>
</dbReference>
<comment type="caution">
    <text evidence="1">The sequence shown here is derived from an EMBL/GenBank/DDBJ whole genome shotgun (WGS) entry which is preliminary data.</text>
</comment>
<dbReference type="AlphaFoldDB" id="A0A9D1UN75"/>
<dbReference type="InterPro" id="IPR036412">
    <property type="entry name" value="HAD-like_sf"/>
</dbReference>
<dbReference type="GO" id="GO:0000287">
    <property type="term" value="F:magnesium ion binding"/>
    <property type="evidence" value="ECO:0007669"/>
    <property type="project" value="TreeGrafter"/>
</dbReference>
<keyword evidence="1" id="KW-0378">Hydrolase</keyword>
<reference evidence="1" key="1">
    <citation type="journal article" date="2021" name="PeerJ">
        <title>Extensive microbial diversity within the chicken gut microbiome revealed by metagenomics and culture.</title>
        <authorList>
            <person name="Gilroy R."/>
            <person name="Ravi A."/>
            <person name="Getino M."/>
            <person name="Pursley I."/>
            <person name="Horton D.L."/>
            <person name="Alikhan N.F."/>
            <person name="Baker D."/>
            <person name="Gharbi K."/>
            <person name="Hall N."/>
            <person name="Watson M."/>
            <person name="Adriaenssens E.M."/>
            <person name="Foster-Nyarko E."/>
            <person name="Jarju S."/>
            <person name="Secka A."/>
            <person name="Antonio M."/>
            <person name="Oren A."/>
            <person name="Chaudhuri R.R."/>
            <person name="La Ragione R."/>
            <person name="Hildebrand F."/>
            <person name="Pallen M.J."/>
        </authorList>
    </citation>
    <scope>NUCLEOTIDE SEQUENCE</scope>
    <source>
        <strain evidence="1">ChiGjej6B6-1540</strain>
    </source>
</reference>
<dbReference type="InterPro" id="IPR023214">
    <property type="entry name" value="HAD_sf"/>
</dbReference>
<evidence type="ECO:0000313" key="2">
    <source>
        <dbReference type="Proteomes" id="UP000824192"/>
    </source>
</evidence>
<dbReference type="GO" id="GO:0005829">
    <property type="term" value="C:cytosol"/>
    <property type="evidence" value="ECO:0007669"/>
    <property type="project" value="TreeGrafter"/>
</dbReference>
<name>A0A9D1UN75_9FIRM</name>
<evidence type="ECO:0000313" key="1">
    <source>
        <dbReference type="EMBL" id="HIW93942.1"/>
    </source>
</evidence>
<dbReference type="EMBL" id="DXGA01000106">
    <property type="protein sequence ID" value="HIW93942.1"/>
    <property type="molecule type" value="Genomic_DNA"/>
</dbReference>
<dbReference type="SFLD" id="SFLDG01140">
    <property type="entry name" value="C2.B:_Phosphomannomutase_and_P"/>
    <property type="match status" value="1"/>
</dbReference>
<dbReference type="CDD" id="cd07516">
    <property type="entry name" value="HAD_Pase"/>
    <property type="match status" value="1"/>
</dbReference>
<dbReference type="Pfam" id="PF08282">
    <property type="entry name" value="Hydrolase_3"/>
    <property type="match status" value="1"/>
</dbReference>
<dbReference type="SFLD" id="SFLDS00003">
    <property type="entry name" value="Haloacid_Dehalogenase"/>
    <property type="match status" value="1"/>
</dbReference>
<dbReference type="InterPro" id="IPR006379">
    <property type="entry name" value="HAD-SF_hydro_IIB"/>
</dbReference>
<dbReference type="PANTHER" id="PTHR10000:SF8">
    <property type="entry name" value="HAD SUPERFAMILY HYDROLASE-LIKE, TYPE 3"/>
    <property type="match status" value="1"/>
</dbReference>
<sequence length="274" mass="29612">MYRLIALDVDGTLLNPQWRVTPETKAAITKAREQGVRVVLATGRSWQEAEHLVPLSGCDSLMVCQGGATVADCAQQRNLRRWTLPREQALAAMSALETHGFGMMVFVGDGLVVDRRGDEMFQAYEAPGFHKYKEVVEHLPAFLAGNDLPVNKIYAQTDDLDQFSQVAPHLEGLDGLCLTSSGWNNIEILPKGVDKGTALQALAEMLDIPMEETAGIGDSDNDLGLFSAVSMSIAMGNAPDYVKKQAKRVTGSNAENGAAAAILSLLEENKNHSV</sequence>
<reference evidence="1" key="2">
    <citation type="submission" date="2021-04" db="EMBL/GenBank/DDBJ databases">
        <authorList>
            <person name="Gilroy R."/>
        </authorList>
    </citation>
    <scope>NUCLEOTIDE SEQUENCE</scope>
    <source>
        <strain evidence="1">ChiGjej6B6-1540</strain>
    </source>
</reference>
<dbReference type="PROSITE" id="PS01228">
    <property type="entry name" value="COF_1"/>
    <property type="match status" value="1"/>
</dbReference>
<dbReference type="Gene3D" id="3.40.50.1000">
    <property type="entry name" value="HAD superfamily/HAD-like"/>
    <property type="match status" value="1"/>
</dbReference>
<protein>
    <submittedName>
        <fullName evidence="1">HAD family hydrolase</fullName>
    </submittedName>
</protein>
<dbReference type="InterPro" id="IPR000150">
    <property type="entry name" value="Cof"/>
</dbReference>
<dbReference type="GO" id="GO:0016791">
    <property type="term" value="F:phosphatase activity"/>
    <property type="evidence" value="ECO:0007669"/>
    <property type="project" value="TreeGrafter"/>
</dbReference>
<organism evidence="1 2">
    <name type="scientific">Candidatus Flavonifractor merdipullorum</name>
    <dbReference type="NCBI Taxonomy" id="2838590"/>
    <lineage>
        <taxon>Bacteria</taxon>
        <taxon>Bacillati</taxon>
        <taxon>Bacillota</taxon>
        <taxon>Clostridia</taxon>
        <taxon>Eubacteriales</taxon>
        <taxon>Oscillospiraceae</taxon>
        <taxon>Flavonifractor</taxon>
    </lineage>
</organism>
<dbReference type="PROSITE" id="PS01229">
    <property type="entry name" value="COF_2"/>
    <property type="match status" value="1"/>
</dbReference>
<dbReference type="Gene3D" id="3.30.1240.10">
    <property type="match status" value="1"/>
</dbReference>
<dbReference type="NCBIfam" id="TIGR00099">
    <property type="entry name" value="Cof-subfamily"/>
    <property type="match status" value="1"/>
</dbReference>
<accession>A0A9D1UN75</accession>
<gene>
    <name evidence="1" type="ORF">H9868_05305</name>
</gene>